<protein>
    <submittedName>
        <fullName evidence="4">F-box protein At1g49610</fullName>
    </submittedName>
</protein>
<reference evidence="4" key="2">
    <citation type="submission" date="2025-08" db="UniProtKB">
        <authorList>
            <consortium name="RefSeq"/>
        </authorList>
    </citation>
    <scope>IDENTIFICATION</scope>
    <source>
        <tissue evidence="4">Leaf</tissue>
    </source>
</reference>
<reference evidence="3" key="1">
    <citation type="journal article" date="2013" name="Genome Biol.">
        <title>Reference genomes and transcriptomes of Nicotiana sylvestris and Nicotiana tomentosiformis.</title>
        <authorList>
            <person name="Sierro N."/>
            <person name="Battey J.N."/>
            <person name="Ouadi S."/>
            <person name="Bovet L."/>
            <person name="Goepfert S."/>
            <person name="Bakaher N."/>
            <person name="Peitsch M.C."/>
            <person name="Ivanov N.V."/>
        </authorList>
    </citation>
    <scope>NUCLEOTIDE SEQUENCE [LARGE SCALE GENOMIC DNA]</scope>
</reference>
<dbReference type="Proteomes" id="UP000189701">
    <property type="component" value="Unplaced"/>
</dbReference>
<evidence type="ECO:0000313" key="4">
    <source>
        <dbReference type="RefSeq" id="XP_009758880.1"/>
    </source>
</evidence>
<gene>
    <name evidence="4" type="primary">LOC104211515</name>
</gene>
<dbReference type="InterPro" id="IPR055411">
    <property type="entry name" value="LRR_FXL15/At3g58940/PEG3-like"/>
</dbReference>
<dbReference type="PANTHER" id="PTHR34145">
    <property type="entry name" value="OS02G0105600 PROTEIN"/>
    <property type="match status" value="1"/>
</dbReference>
<dbReference type="Gene3D" id="3.80.10.10">
    <property type="entry name" value="Ribonuclease Inhibitor"/>
    <property type="match status" value="1"/>
</dbReference>
<feature type="domain" description="F-box" evidence="1">
    <location>
        <begin position="9"/>
        <end position="41"/>
    </location>
</feature>
<dbReference type="RefSeq" id="XP_009758880.1">
    <property type="nucleotide sequence ID" value="XM_009760578.1"/>
</dbReference>
<keyword evidence="3" id="KW-1185">Reference proteome</keyword>
<dbReference type="InterPro" id="IPR036047">
    <property type="entry name" value="F-box-like_dom_sf"/>
</dbReference>
<sequence>MARATGDILPDYLIHKILSYLNPEEAAPMKIISKTWLHVWLMTKANLVFDVRSRKDIRIVDKIMEIYRDRKFPIDDSLANCDSLRKLSLSYVRLDEQMLQALLTSCPLIVSLTLEHCGGLTKIELLNLQKIRSVSIGMNRNQHVKIHTPTLEHLSYFGARENLPMLDIVERQNLKSLEIFGERRPIWYLDQVTGKISLMKELESFYNSHG</sequence>
<evidence type="ECO:0000313" key="3">
    <source>
        <dbReference type="Proteomes" id="UP000189701"/>
    </source>
</evidence>
<dbReference type="InterPro" id="IPR032675">
    <property type="entry name" value="LRR_dom_sf"/>
</dbReference>
<dbReference type="PANTHER" id="PTHR34145:SF28">
    <property type="entry name" value="F-BOX DOMAIN-CONTAINING PROTEIN"/>
    <property type="match status" value="1"/>
</dbReference>
<dbReference type="Pfam" id="PF24758">
    <property type="entry name" value="LRR_At5g56370"/>
    <property type="match status" value="1"/>
</dbReference>
<organism evidence="3 4">
    <name type="scientific">Nicotiana sylvestris</name>
    <name type="common">Wood tobacco</name>
    <name type="synonym">South American tobacco</name>
    <dbReference type="NCBI Taxonomy" id="4096"/>
    <lineage>
        <taxon>Eukaryota</taxon>
        <taxon>Viridiplantae</taxon>
        <taxon>Streptophyta</taxon>
        <taxon>Embryophyta</taxon>
        <taxon>Tracheophyta</taxon>
        <taxon>Spermatophyta</taxon>
        <taxon>Magnoliopsida</taxon>
        <taxon>eudicotyledons</taxon>
        <taxon>Gunneridae</taxon>
        <taxon>Pentapetalae</taxon>
        <taxon>asterids</taxon>
        <taxon>lamiids</taxon>
        <taxon>Solanales</taxon>
        <taxon>Solanaceae</taxon>
        <taxon>Nicotianoideae</taxon>
        <taxon>Nicotianeae</taxon>
        <taxon>Nicotiana</taxon>
    </lineage>
</organism>
<feature type="domain" description="F-box/LRR-repeat protein 15/At3g58940/PEG3-like LRR" evidence="2">
    <location>
        <begin position="80"/>
        <end position="179"/>
    </location>
</feature>
<name>A0A1U7VAL3_NICSY</name>
<evidence type="ECO:0000259" key="2">
    <source>
        <dbReference type="Pfam" id="PF24758"/>
    </source>
</evidence>
<dbReference type="AlphaFoldDB" id="A0A1U7VAL3"/>
<dbReference type="InterPro" id="IPR053772">
    <property type="entry name" value="At1g61320/At1g61330-like"/>
</dbReference>
<proteinExistence type="predicted"/>
<dbReference type="Pfam" id="PF00646">
    <property type="entry name" value="F-box"/>
    <property type="match status" value="1"/>
</dbReference>
<accession>A0A1U7VAL3</accession>
<dbReference type="SUPFAM" id="SSF81383">
    <property type="entry name" value="F-box domain"/>
    <property type="match status" value="1"/>
</dbReference>
<evidence type="ECO:0000259" key="1">
    <source>
        <dbReference type="Pfam" id="PF00646"/>
    </source>
</evidence>
<dbReference type="SUPFAM" id="SSF52047">
    <property type="entry name" value="RNI-like"/>
    <property type="match status" value="1"/>
</dbReference>
<dbReference type="STRING" id="4096.A0A1U7VAL3"/>
<dbReference type="InterPro" id="IPR001810">
    <property type="entry name" value="F-box_dom"/>
</dbReference>